<evidence type="ECO:0000313" key="4">
    <source>
        <dbReference type="Proteomes" id="UP000018733"/>
    </source>
</evidence>
<dbReference type="EMBL" id="AYXT01000001">
    <property type="protein sequence ID" value="ETF03767.1"/>
    <property type="molecule type" value="Genomic_DNA"/>
</dbReference>
<sequence length="448" mass="49064">MKRNVLIIGAGGVAHVAAHKCAQNNILLGDIHIASRTVTKCDAIIASIREKDSQCGPGQLKAHALDALDISATTALIRETGCQIVINAGSPFLNMAVMSACIEAGAAYLDTAIHEDPAKVCEAPPWYGNYEWKRREECSQAGVTAVLGVGFDPGVVNAYGRFALDTYFDKVDSIDIIDINAGSHGRYFATNFDPEINFREFTSTVWSWEKNQWKANKMFEHRQEWDMPVVGTHATYLTGHDELHSMSKHLGVPNIRFWMGFGEHYINVFNVLNNLGLLSEKPVRTAEGQEVVPLKVVKAILPDPASLAPTYSGKTCIGDLVKGSKDGKKQEVLVYNICDHKTCFEEVGSQAISYTAGVPVVAAAMLIADGQWDVGHMVNVEELNPAPFIELMNRMGLVTRVRDASGDRVLEPQKERASLTVEDQSDAQVLVGHFGYQQSTLAEQRMTG</sequence>
<evidence type="ECO:0000259" key="1">
    <source>
        <dbReference type="Pfam" id="PF03435"/>
    </source>
</evidence>
<dbReference type="PANTHER" id="PTHR43796">
    <property type="entry name" value="CARBOXYNORSPERMIDINE SYNTHASE"/>
    <property type="match status" value="1"/>
</dbReference>
<proteinExistence type="predicted"/>
<protein>
    <submittedName>
        <fullName evidence="3">Saccharopine dehydrogenase</fullName>
    </submittedName>
</protein>
<dbReference type="AlphaFoldDB" id="V8QVT7"/>
<dbReference type="STRING" id="1424334.W822_00655"/>
<dbReference type="InterPro" id="IPR005097">
    <property type="entry name" value="Sacchrp_dh_NADP-bd"/>
</dbReference>
<feature type="domain" description="Saccharopine dehydrogenase-like C-terminal" evidence="2">
    <location>
        <begin position="150"/>
        <end position="396"/>
    </location>
</feature>
<dbReference type="PATRIC" id="fig|1424334.3.peg.136"/>
<dbReference type="HOGENOM" id="CLU_032114_0_0_4"/>
<name>V8QVT7_9BURK</name>
<comment type="caution">
    <text evidence="3">The sequence shown here is derived from an EMBL/GenBank/DDBJ whole genome shotgun (WGS) entry which is preliminary data.</text>
</comment>
<dbReference type="OrthoDB" id="9769367at2"/>
<dbReference type="Proteomes" id="UP000018733">
    <property type="component" value="Unassembled WGS sequence"/>
</dbReference>
<organism evidence="3 4">
    <name type="scientific">Advenella kashmirensis W13003</name>
    <dbReference type="NCBI Taxonomy" id="1424334"/>
    <lineage>
        <taxon>Bacteria</taxon>
        <taxon>Pseudomonadati</taxon>
        <taxon>Pseudomonadota</taxon>
        <taxon>Betaproteobacteria</taxon>
        <taxon>Burkholderiales</taxon>
        <taxon>Alcaligenaceae</taxon>
    </lineage>
</organism>
<reference evidence="3 4" key="1">
    <citation type="journal article" date="2014" name="Genome Announc.">
        <title>Draft Genome Sequence of Advenella kashmirensis Strain W13003, a Polycyclic Aromatic Hydrocarbon-Degrading Bacterium.</title>
        <authorList>
            <person name="Wang X."/>
            <person name="Jin D."/>
            <person name="Zhou L."/>
            <person name="Wu L."/>
            <person name="An W."/>
            <person name="Zhao L."/>
        </authorList>
    </citation>
    <scope>NUCLEOTIDE SEQUENCE [LARGE SCALE GENOMIC DNA]</scope>
    <source>
        <strain evidence="3 4">W13003</strain>
    </source>
</reference>
<accession>V8QVT7</accession>
<dbReference type="InterPro" id="IPR036291">
    <property type="entry name" value="NAD(P)-bd_dom_sf"/>
</dbReference>
<feature type="domain" description="Saccharopine dehydrogenase NADP binding" evidence="1">
    <location>
        <begin position="5"/>
        <end position="146"/>
    </location>
</feature>
<dbReference type="eggNOG" id="COG1748">
    <property type="taxonomic scope" value="Bacteria"/>
</dbReference>
<dbReference type="InterPro" id="IPR032095">
    <property type="entry name" value="Sacchrp_dh-like_C"/>
</dbReference>
<evidence type="ECO:0000259" key="2">
    <source>
        <dbReference type="Pfam" id="PF16653"/>
    </source>
</evidence>
<dbReference type="Gene3D" id="3.30.360.10">
    <property type="entry name" value="Dihydrodipicolinate Reductase, domain 2"/>
    <property type="match status" value="1"/>
</dbReference>
<keyword evidence="4" id="KW-1185">Reference proteome</keyword>
<dbReference type="PANTHER" id="PTHR43796:SF2">
    <property type="entry name" value="CARBOXYNORSPERMIDINE SYNTHASE"/>
    <property type="match status" value="1"/>
</dbReference>
<dbReference type="SUPFAM" id="SSF51735">
    <property type="entry name" value="NAD(P)-binding Rossmann-fold domains"/>
    <property type="match status" value="1"/>
</dbReference>
<gene>
    <name evidence="3" type="ORF">W822_00655</name>
</gene>
<dbReference type="Pfam" id="PF16653">
    <property type="entry name" value="Sacchrp_dh_C"/>
    <property type="match status" value="1"/>
</dbReference>
<dbReference type="Pfam" id="PF03435">
    <property type="entry name" value="Sacchrp_dh_NADP"/>
    <property type="match status" value="1"/>
</dbReference>
<evidence type="ECO:0000313" key="3">
    <source>
        <dbReference type="EMBL" id="ETF03767.1"/>
    </source>
</evidence>
<dbReference type="Gene3D" id="3.40.50.720">
    <property type="entry name" value="NAD(P)-binding Rossmann-like Domain"/>
    <property type="match status" value="1"/>
</dbReference>
<dbReference type="RefSeq" id="WP_024003202.1">
    <property type="nucleotide sequence ID" value="NZ_KI650979.1"/>
</dbReference>